<dbReference type="InterPro" id="IPR000891">
    <property type="entry name" value="PYR_CT"/>
</dbReference>
<evidence type="ECO:0000256" key="10">
    <source>
        <dbReference type="ARBA" id="ARBA00023304"/>
    </source>
</evidence>
<dbReference type="InterPro" id="IPR002034">
    <property type="entry name" value="AIPM/Hcit_synth_CS"/>
</dbReference>
<dbReference type="PANTHER" id="PTHR10277:SF9">
    <property type="entry name" value="2-ISOPROPYLMALATE SYNTHASE 1, CHLOROPLASTIC-RELATED"/>
    <property type="match status" value="1"/>
</dbReference>
<dbReference type="EMBL" id="QCZG01000014">
    <property type="protein sequence ID" value="PWA11973.1"/>
    <property type="molecule type" value="Genomic_DNA"/>
</dbReference>
<keyword evidence="8 11" id="KW-0479">Metal-binding</keyword>
<dbReference type="PANTHER" id="PTHR10277">
    <property type="entry name" value="HOMOCITRATE SYNTHASE-RELATED"/>
    <property type="match status" value="1"/>
</dbReference>
<keyword evidence="11" id="KW-0963">Cytoplasm</keyword>
<comment type="cofactor">
    <cofactor evidence="11">
        <name>Mn(2+)</name>
        <dbReference type="ChEBI" id="CHEBI:29035"/>
    </cofactor>
</comment>
<reference evidence="13 14" key="1">
    <citation type="submission" date="2018-04" db="EMBL/GenBank/DDBJ databases">
        <title>Camelliibacillus theae gen. nov., sp. nov., isolated from Pu'er tea.</title>
        <authorList>
            <person name="Niu L."/>
        </authorList>
    </citation>
    <scope>NUCLEOTIDE SEQUENCE [LARGE SCALE GENOMIC DNA]</scope>
    <source>
        <strain evidence="13 14">T8</strain>
    </source>
</reference>
<dbReference type="InterPro" id="IPR054691">
    <property type="entry name" value="LeuA/HCS_post-cat"/>
</dbReference>
<comment type="function">
    <text evidence="11">Catalyzes the condensation of the acetyl group of acetyl-CoA with 3-methyl-2-oxobutanoate (2-ketoisovalerate) to form 3-carboxy-3-hydroxy-4-methylpentanoate (2-isopropylmalate).</text>
</comment>
<dbReference type="InterPro" id="IPR013785">
    <property type="entry name" value="Aldolase_TIM"/>
</dbReference>
<evidence type="ECO:0000256" key="9">
    <source>
        <dbReference type="ARBA" id="ARBA00023211"/>
    </source>
</evidence>
<dbReference type="GO" id="GO:0003985">
    <property type="term" value="F:acetyl-CoA C-acetyltransferase activity"/>
    <property type="evidence" value="ECO:0007669"/>
    <property type="project" value="UniProtKB-UniRule"/>
</dbReference>
<dbReference type="GO" id="GO:0009098">
    <property type="term" value="P:L-leucine biosynthetic process"/>
    <property type="evidence" value="ECO:0007669"/>
    <property type="project" value="UniProtKB-UniRule"/>
</dbReference>
<dbReference type="OrthoDB" id="9804858at2"/>
<evidence type="ECO:0000256" key="5">
    <source>
        <dbReference type="ARBA" id="ARBA00022430"/>
    </source>
</evidence>
<dbReference type="NCBIfam" id="NF002088">
    <property type="entry name" value="PRK00915.1-5"/>
    <property type="match status" value="1"/>
</dbReference>
<dbReference type="FunFam" id="3.20.20.70:FF:000010">
    <property type="entry name" value="2-isopropylmalate synthase"/>
    <property type="match status" value="1"/>
</dbReference>
<dbReference type="Pfam" id="PF00682">
    <property type="entry name" value="HMGL-like"/>
    <property type="match status" value="1"/>
</dbReference>
<evidence type="ECO:0000256" key="1">
    <source>
        <dbReference type="ARBA" id="ARBA00004689"/>
    </source>
</evidence>
<dbReference type="CDD" id="cd07940">
    <property type="entry name" value="DRE_TIM_IPMS"/>
    <property type="match status" value="1"/>
</dbReference>
<feature type="region of interest" description="Regulatory domain" evidence="11">
    <location>
        <begin position="391"/>
        <end position="511"/>
    </location>
</feature>
<dbReference type="FunFam" id="1.10.238.260:FF:000001">
    <property type="entry name" value="2-isopropylmalate synthase"/>
    <property type="match status" value="1"/>
</dbReference>
<comment type="pathway">
    <text evidence="1 11">Amino-acid biosynthesis; L-leucine biosynthesis; L-leucine from 3-methyl-2-oxobutanoate: step 1/4.</text>
</comment>
<dbReference type="GO" id="GO:0003852">
    <property type="term" value="F:2-isopropylmalate synthase activity"/>
    <property type="evidence" value="ECO:0007669"/>
    <property type="project" value="UniProtKB-UniRule"/>
</dbReference>
<dbReference type="PROSITE" id="PS00815">
    <property type="entry name" value="AIPM_HOMOCIT_SYNTH_1"/>
    <property type="match status" value="1"/>
</dbReference>
<evidence type="ECO:0000256" key="6">
    <source>
        <dbReference type="ARBA" id="ARBA00022605"/>
    </source>
</evidence>
<dbReference type="Pfam" id="PF08502">
    <property type="entry name" value="LeuA_dimer"/>
    <property type="match status" value="1"/>
</dbReference>
<keyword evidence="14" id="KW-1185">Reference proteome</keyword>
<dbReference type="FunFam" id="3.30.160.270:FF:000003">
    <property type="entry name" value="2-isopropylmalate synthase"/>
    <property type="match status" value="1"/>
</dbReference>
<organism evidence="13 14">
    <name type="scientific">Pueribacillus theae</name>
    <dbReference type="NCBI Taxonomy" id="2171751"/>
    <lineage>
        <taxon>Bacteria</taxon>
        <taxon>Bacillati</taxon>
        <taxon>Bacillota</taxon>
        <taxon>Bacilli</taxon>
        <taxon>Bacillales</taxon>
        <taxon>Bacillaceae</taxon>
        <taxon>Pueribacillus</taxon>
    </lineage>
</organism>
<dbReference type="InterPro" id="IPR005671">
    <property type="entry name" value="LeuA_bact_synth"/>
</dbReference>
<dbReference type="InterPro" id="IPR013709">
    <property type="entry name" value="2-isopropylmalate_synth_dimer"/>
</dbReference>
<gene>
    <name evidence="11" type="primary">leuA</name>
    <name evidence="13" type="ORF">DCC39_08550</name>
</gene>
<comment type="catalytic activity">
    <reaction evidence="11">
        <text>3-methyl-2-oxobutanoate + acetyl-CoA + H2O = (2S)-2-isopropylmalate + CoA + H(+)</text>
        <dbReference type="Rhea" id="RHEA:21524"/>
        <dbReference type="ChEBI" id="CHEBI:1178"/>
        <dbReference type="ChEBI" id="CHEBI:11851"/>
        <dbReference type="ChEBI" id="CHEBI:15377"/>
        <dbReference type="ChEBI" id="CHEBI:15378"/>
        <dbReference type="ChEBI" id="CHEBI:57287"/>
        <dbReference type="ChEBI" id="CHEBI:57288"/>
        <dbReference type="EC" id="2.3.3.13"/>
    </reaction>
</comment>
<keyword evidence="9 11" id="KW-0464">Manganese</keyword>
<dbReference type="Gene3D" id="3.20.20.70">
    <property type="entry name" value="Aldolase class I"/>
    <property type="match status" value="1"/>
</dbReference>
<accession>A0A2U1K4R6</accession>
<evidence type="ECO:0000256" key="8">
    <source>
        <dbReference type="ARBA" id="ARBA00022723"/>
    </source>
</evidence>
<evidence type="ECO:0000256" key="2">
    <source>
        <dbReference type="ARBA" id="ARBA00009396"/>
    </source>
</evidence>
<feature type="binding site" evidence="11">
    <location>
        <position position="238"/>
    </location>
    <ligand>
        <name>Mn(2+)</name>
        <dbReference type="ChEBI" id="CHEBI:29035"/>
    </ligand>
</feature>
<name>A0A2U1K4R6_9BACI</name>
<evidence type="ECO:0000256" key="3">
    <source>
        <dbReference type="ARBA" id="ARBA00012973"/>
    </source>
</evidence>
<evidence type="ECO:0000256" key="7">
    <source>
        <dbReference type="ARBA" id="ARBA00022679"/>
    </source>
</evidence>
<feature type="binding site" evidence="11">
    <location>
        <position position="202"/>
    </location>
    <ligand>
        <name>Mn(2+)</name>
        <dbReference type="ChEBI" id="CHEBI:29035"/>
    </ligand>
</feature>
<dbReference type="GO" id="GO:0005737">
    <property type="term" value="C:cytoplasm"/>
    <property type="evidence" value="ECO:0007669"/>
    <property type="project" value="UniProtKB-UniRule"/>
</dbReference>
<keyword evidence="7 11" id="KW-0808">Transferase</keyword>
<evidence type="ECO:0000259" key="12">
    <source>
        <dbReference type="PROSITE" id="PS50991"/>
    </source>
</evidence>
<dbReference type="SUPFAM" id="SSF110921">
    <property type="entry name" value="2-isopropylmalate synthase LeuA, allosteric (dimerisation) domain"/>
    <property type="match status" value="1"/>
</dbReference>
<dbReference type="SUPFAM" id="SSF51569">
    <property type="entry name" value="Aldolase"/>
    <property type="match status" value="1"/>
</dbReference>
<dbReference type="RefSeq" id="WP_116554473.1">
    <property type="nucleotide sequence ID" value="NZ_QCZG01000014.1"/>
</dbReference>
<dbReference type="NCBIfam" id="TIGR00973">
    <property type="entry name" value="leuA_bact"/>
    <property type="match status" value="1"/>
</dbReference>
<comment type="similarity">
    <text evidence="2 11">Belongs to the alpha-IPM synthase/homocitrate synthase family. LeuA type 1 subfamily.</text>
</comment>
<dbReference type="UniPathway" id="UPA00048">
    <property type="reaction ID" value="UER00070"/>
</dbReference>
<dbReference type="GO" id="GO:0030145">
    <property type="term" value="F:manganese ion binding"/>
    <property type="evidence" value="ECO:0007669"/>
    <property type="project" value="UniProtKB-UniRule"/>
</dbReference>
<dbReference type="Pfam" id="PF22617">
    <property type="entry name" value="HCS_D2"/>
    <property type="match status" value="1"/>
</dbReference>
<evidence type="ECO:0000313" key="14">
    <source>
        <dbReference type="Proteomes" id="UP000245998"/>
    </source>
</evidence>
<sequence length="511" mass="56552">MGKRIYTFDTTLRDGEQTPGVNLNISEKVEIAKQLEKVGIDVIEAGFAAASPGDLKAVRAVAEAVEKPIVVSLARTNKEDIDAAVEALKGNDNVGIHVFIATSPIHMEKKLRMTEEEVLEQSVEAVRYASQFFKHVEFSCEDSTRSDLDFICKVAEKVIEVGATVLNFPDTTGYITPWEYAERFKIIQERVKGVENVILSCHCHDDLGMATINSLAAIEAGVTQVEGCINGIGERAGNVALEEIALALETRYDYFQKRTSMNLKEIAKTSKLVSRVTGMPIPANKAVIGANAFAHASGIHQDGVLKDKTTYEIMKPETIGLEETPLILGKLSGRHALKEKLIELGYQVNEDELRAIFKKYKDLADRKKEILDDDIIALVDDQTKNEVEYYKLRNMAISYDTLNEPTATVELLTHDENVYEEKATGNGSVNAIFNAIDRIVNEEIELLDYKIVSVTQGQDAQGEVFVEIKTGDTISRGRSISVDVLEASAKAYLAAVNRMKNMQTDKEKVKL</sequence>
<dbReference type="Gene3D" id="3.30.160.270">
    <property type="match status" value="1"/>
</dbReference>
<evidence type="ECO:0000256" key="4">
    <source>
        <dbReference type="ARBA" id="ARBA00018198"/>
    </source>
</evidence>
<dbReference type="NCBIfam" id="NF002086">
    <property type="entry name" value="PRK00915.1-3"/>
    <property type="match status" value="1"/>
</dbReference>
<dbReference type="InterPro" id="IPR036230">
    <property type="entry name" value="LeuA_allosteric_dom_sf"/>
</dbReference>
<dbReference type="AlphaFoldDB" id="A0A2U1K4R6"/>
<comment type="caution">
    <text evidence="13">The sequence shown here is derived from an EMBL/GenBank/DDBJ whole genome shotgun (WGS) entry which is preliminary data.</text>
</comment>
<dbReference type="Proteomes" id="UP000245998">
    <property type="component" value="Unassembled WGS sequence"/>
</dbReference>
<keyword evidence="6 11" id="KW-0028">Amino-acid biosynthesis</keyword>
<feature type="binding site" evidence="11">
    <location>
        <position position="204"/>
    </location>
    <ligand>
        <name>Mn(2+)</name>
        <dbReference type="ChEBI" id="CHEBI:29035"/>
    </ligand>
</feature>
<dbReference type="SMART" id="SM00917">
    <property type="entry name" value="LeuA_dimer"/>
    <property type="match status" value="1"/>
</dbReference>
<dbReference type="PROSITE" id="PS50991">
    <property type="entry name" value="PYR_CT"/>
    <property type="match status" value="1"/>
</dbReference>
<dbReference type="HAMAP" id="MF_01025">
    <property type="entry name" value="LeuA_type1"/>
    <property type="match status" value="1"/>
</dbReference>
<proteinExistence type="inferred from homology"/>
<evidence type="ECO:0000256" key="11">
    <source>
        <dbReference type="HAMAP-Rule" id="MF_01025"/>
    </source>
</evidence>
<dbReference type="EC" id="2.3.3.13" evidence="3 11"/>
<dbReference type="Gene3D" id="1.10.238.260">
    <property type="match status" value="1"/>
</dbReference>
<dbReference type="InterPro" id="IPR050073">
    <property type="entry name" value="2-IPM_HCS-like"/>
</dbReference>
<feature type="binding site" evidence="11">
    <location>
        <position position="14"/>
    </location>
    <ligand>
        <name>Mn(2+)</name>
        <dbReference type="ChEBI" id="CHEBI:29035"/>
    </ligand>
</feature>
<dbReference type="PROSITE" id="PS00816">
    <property type="entry name" value="AIPM_HOMOCIT_SYNTH_2"/>
    <property type="match status" value="1"/>
</dbReference>
<feature type="domain" description="Pyruvate carboxyltransferase" evidence="12">
    <location>
        <begin position="5"/>
        <end position="267"/>
    </location>
</feature>
<keyword evidence="10 11" id="KW-0100">Branched-chain amino acid biosynthesis</keyword>
<protein>
    <recommendedName>
        <fullName evidence="4 11">2-isopropylmalate synthase</fullName>
        <ecNumber evidence="3 11">2.3.3.13</ecNumber>
    </recommendedName>
    <alternativeName>
        <fullName evidence="11">Alpha-IPM synthase</fullName>
    </alternativeName>
    <alternativeName>
        <fullName evidence="11">Alpha-isopropylmalate synthase</fullName>
    </alternativeName>
</protein>
<evidence type="ECO:0000313" key="13">
    <source>
        <dbReference type="EMBL" id="PWA11973.1"/>
    </source>
</evidence>
<comment type="subunit">
    <text evidence="11">Homodimer.</text>
</comment>
<keyword evidence="5 11" id="KW-0432">Leucine biosynthesis</keyword>